<sequence>MKKYIGIWVDHKKAVIVTKKRRERSYEEDVEIAVTQISSDVERKVRLSGGSRTRKTPWGPQEIAVDSKIEARQKQQLKKFYHRIIEFIKDADKILIMGPGEAKLELKKEIEKSKALIPRIVGVHTSDKMTDNQIAAKVKSYFVQK</sequence>
<dbReference type="InterPro" id="IPR042226">
    <property type="entry name" value="eFR1_2_sf"/>
</dbReference>
<accession>A0A8J6TLC7</accession>
<name>A0A8J6TLC7_9BACT</name>
<evidence type="ECO:0000313" key="2">
    <source>
        <dbReference type="Proteomes" id="UP000605201"/>
    </source>
</evidence>
<evidence type="ECO:0000313" key="1">
    <source>
        <dbReference type="EMBL" id="MBC8433129.1"/>
    </source>
</evidence>
<comment type="caution">
    <text evidence="1">The sequence shown here is derived from an EMBL/GenBank/DDBJ whole genome shotgun (WGS) entry which is preliminary data.</text>
</comment>
<dbReference type="Gene3D" id="3.30.420.60">
    <property type="entry name" value="eRF1 domain 2"/>
    <property type="match status" value="1"/>
</dbReference>
<organism evidence="1 2">
    <name type="scientific">Candidatus Desulfatibia vada</name>
    <dbReference type="NCBI Taxonomy" id="2841696"/>
    <lineage>
        <taxon>Bacteria</taxon>
        <taxon>Pseudomonadati</taxon>
        <taxon>Thermodesulfobacteriota</taxon>
        <taxon>Desulfobacteria</taxon>
        <taxon>Desulfobacterales</taxon>
        <taxon>Desulfobacterales incertae sedis</taxon>
        <taxon>Candidatus Desulfatibia</taxon>
    </lineage>
</organism>
<reference evidence="1 2" key="1">
    <citation type="submission" date="2020-08" db="EMBL/GenBank/DDBJ databases">
        <title>Bridging the membrane lipid divide: bacteria of the FCB group superphylum have the potential to synthesize archaeal ether lipids.</title>
        <authorList>
            <person name="Villanueva L."/>
            <person name="Von Meijenfeldt F.A.B."/>
            <person name="Westbye A.B."/>
            <person name="Yadav S."/>
            <person name="Hopmans E.C."/>
            <person name="Dutilh B.E."/>
            <person name="Sinninghe Damste J.S."/>
        </authorList>
    </citation>
    <scope>NUCLEOTIDE SEQUENCE [LARGE SCALE GENOMIC DNA]</scope>
    <source>
        <strain evidence="1">NIOZ-UU17</strain>
    </source>
</reference>
<proteinExistence type="predicted"/>
<gene>
    <name evidence="1" type="ORF">H8D96_14570</name>
</gene>
<dbReference type="EMBL" id="JACNIG010000271">
    <property type="protein sequence ID" value="MBC8433129.1"/>
    <property type="molecule type" value="Genomic_DNA"/>
</dbReference>
<dbReference type="Proteomes" id="UP000605201">
    <property type="component" value="Unassembled WGS sequence"/>
</dbReference>
<dbReference type="SUPFAM" id="SSF53137">
    <property type="entry name" value="Translational machinery components"/>
    <property type="match status" value="1"/>
</dbReference>
<dbReference type="AlphaFoldDB" id="A0A8J6TLC7"/>
<protein>
    <submittedName>
        <fullName evidence="1">Uncharacterized protein</fullName>
    </submittedName>
</protein>